<name>A0A381PAC6_9ZZZZ</name>
<dbReference type="InterPro" id="IPR007325">
    <property type="entry name" value="KFase/CYL"/>
</dbReference>
<accession>A0A381PAC6</accession>
<organism evidence="1">
    <name type="scientific">marine metagenome</name>
    <dbReference type="NCBI Taxonomy" id="408172"/>
    <lineage>
        <taxon>unclassified sequences</taxon>
        <taxon>metagenomes</taxon>
        <taxon>ecological metagenomes</taxon>
    </lineage>
</organism>
<dbReference type="Pfam" id="PF04199">
    <property type="entry name" value="Cyclase"/>
    <property type="match status" value="1"/>
</dbReference>
<dbReference type="PANTHER" id="PTHR34861:SF10">
    <property type="entry name" value="CYCLASE"/>
    <property type="match status" value="1"/>
</dbReference>
<dbReference type="InterPro" id="IPR037175">
    <property type="entry name" value="KFase_sf"/>
</dbReference>
<dbReference type="GO" id="GO:0004061">
    <property type="term" value="F:arylformamidase activity"/>
    <property type="evidence" value="ECO:0007669"/>
    <property type="project" value="InterPro"/>
</dbReference>
<reference evidence="1" key="1">
    <citation type="submission" date="2018-05" db="EMBL/GenBank/DDBJ databases">
        <authorList>
            <person name="Lanie J.A."/>
            <person name="Ng W.-L."/>
            <person name="Kazmierczak K.M."/>
            <person name="Andrzejewski T.M."/>
            <person name="Davidsen T.M."/>
            <person name="Wayne K.J."/>
            <person name="Tettelin H."/>
            <person name="Glass J.I."/>
            <person name="Rusch D."/>
            <person name="Podicherti R."/>
            <person name="Tsui H.-C.T."/>
            <person name="Winkler M.E."/>
        </authorList>
    </citation>
    <scope>NUCLEOTIDE SEQUENCE</scope>
</reference>
<dbReference type="Gene3D" id="3.50.30.50">
    <property type="entry name" value="Putative cyclase"/>
    <property type="match status" value="1"/>
</dbReference>
<sequence>MTTRCGGAVRIQIILWSCFLLVGPASQPLLGQASRDVTESMVEQWMTDLSNWGRWGDDDQLGTLNLITPEKRLQASSLVRVGTSVSLSHNYLKERAADATSPFVHEMSGVGGRGVFVGDRYSISYHGYAHSHLDALCHMMHEGRLYNGYVRDDEVTEAGCNKLAIINFKQGIVTRGILMDIARLKGVEYLEPGTPIYVEDLEAWEQEAGIRVGSGDIVLVRSGRWARRAEVGPWATGREAAGLHASVVPWLRERGVAILGSDYTNDVLPSGVEGVTQPVHQLMLVALGTPLFDNLDLEAVAAEAARQGRWEFMLVAAPLAVEGGTGSPLNPLAIF</sequence>
<dbReference type="EMBL" id="UINC01000919">
    <property type="protein sequence ID" value="SUZ63574.1"/>
    <property type="molecule type" value="Genomic_DNA"/>
</dbReference>
<dbReference type="GO" id="GO:0019441">
    <property type="term" value="P:L-tryptophan catabolic process to kynurenine"/>
    <property type="evidence" value="ECO:0007669"/>
    <property type="project" value="InterPro"/>
</dbReference>
<evidence type="ECO:0000313" key="1">
    <source>
        <dbReference type="EMBL" id="SUZ63574.1"/>
    </source>
</evidence>
<dbReference type="AlphaFoldDB" id="A0A381PAC6"/>
<dbReference type="SUPFAM" id="SSF102198">
    <property type="entry name" value="Putative cyclase"/>
    <property type="match status" value="1"/>
</dbReference>
<proteinExistence type="predicted"/>
<evidence type="ECO:0008006" key="2">
    <source>
        <dbReference type="Google" id="ProtNLM"/>
    </source>
</evidence>
<gene>
    <name evidence="1" type="ORF">METZ01_LOCUS16428</name>
</gene>
<dbReference type="PANTHER" id="PTHR34861">
    <property type="match status" value="1"/>
</dbReference>
<protein>
    <recommendedName>
        <fullName evidence="2">Cyclase</fullName>
    </recommendedName>
</protein>